<sequence>MQRGLGGPARRHPSAHPHPLTGPTPLTLLPLRPRAPAVPTVARDPARTSFLASARVPPQPLLRRRRLAIPATVPAILVARSYLPRLSRRAPPPGPHSTPRVSRTGYSSFSSVHVPQDDVTSAALESTQAAKPPLLTRGGWLTPSCAAAMA</sequence>
<evidence type="ECO:0000313" key="3">
    <source>
        <dbReference type="Proteomes" id="UP001176941"/>
    </source>
</evidence>
<feature type="compositionally biased region" description="Low complexity" evidence="1">
    <location>
        <begin position="17"/>
        <end position="31"/>
    </location>
</feature>
<evidence type="ECO:0000256" key="1">
    <source>
        <dbReference type="SAM" id="MobiDB-lite"/>
    </source>
</evidence>
<protein>
    <submittedName>
        <fullName evidence="2">Uncharacterized protein</fullName>
    </submittedName>
</protein>
<gene>
    <name evidence="2" type="ORF">MRATA1EN1_LOCUS26878</name>
</gene>
<reference evidence="2" key="1">
    <citation type="submission" date="2023-04" db="EMBL/GenBank/DDBJ databases">
        <authorList>
            <consortium name="ELIXIR-Norway"/>
        </authorList>
    </citation>
    <scope>NUCLEOTIDE SEQUENCE [LARGE SCALE GENOMIC DNA]</scope>
</reference>
<dbReference type="Proteomes" id="UP001176941">
    <property type="component" value="Chromosome 7"/>
</dbReference>
<feature type="region of interest" description="Disordered" evidence="1">
    <location>
        <begin position="84"/>
        <end position="109"/>
    </location>
</feature>
<feature type="region of interest" description="Disordered" evidence="1">
    <location>
        <begin position="1"/>
        <end position="31"/>
    </location>
</feature>
<name>A0ABN9A0H7_RANTA</name>
<proteinExistence type="predicted"/>
<evidence type="ECO:0000313" key="2">
    <source>
        <dbReference type="EMBL" id="CAI9177916.1"/>
    </source>
</evidence>
<feature type="compositionally biased region" description="Polar residues" evidence="1">
    <location>
        <begin position="99"/>
        <end position="109"/>
    </location>
</feature>
<accession>A0ABN9A0H7</accession>
<dbReference type="EMBL" id="OX459943">
    <property type="protein sequence ID" value="CAI9177916.1"/>
    <property type="molecule type" value="Genomic_DNA"/>
</dbReference>
<organism evidence="2 3">
    <name type="scientific">Rangifer tarandus platyrhynchus</name>
    <name type="common">Svalbard reindeer</name>
    <dbReference type="NCBI Taxonomy" id="3082113"/>
    <lineage>
        <taxon>Eukaryota</taxon>
        <taxon>Metazoa</taxon>
        <taxon>Chordata</taxon>
        <taxon>Craniata</taxon>
        <taxon>Vertebrata</taxon>
        <taxon>Euteleostomi</taxon>
        <taxon>Mammalia</taxon>
        <taxon>Eutheria</taxon>
        <taxon>Laurasiatheria</taxon>
        <taxon>Artiodactyla</taxon>
        <taxon>Ruminantia</taxon>
        <taxon>Pecora</taxon>
        <taxon>Cervidae</taxon>
        <taxon>Odocoileinae</taxon>
        <taxon>Rangifer</taxon>
    </lineage>
</organism>
<keyword evidence="3" id="KW-1185">Reference proteome</keyword>